<evidence type="ECO:0000313" key="2">
    <source>
        <dbReference type="Proteomes" id="UP000439903"/>
    </source>
</evidence>
<dbReference type="AlphaFoldDB" id="A0A8H3X9K0"/>
<dbReference type="PANTHER" id="PTHR31649:SF1">
    <property type="entry name" value="FARNESOIC ACID O-METHYL TRANSFERASE DOMAIN-CONTAINING PROTEIN"/>
    <property type="match status" value="1"/>
</dbReference>
<proteinExistence type="predicted"/>
<dbReference type="SMART" id="SM00696">
    <property type="entry name" value="DM9"/>
    <property type="match status" value="2"/>
</dbReference>
<accession>A0A8H3X9K0</accession>
<dbReference type="InterPro" id="IPR006616">
    <property type="entry name" value="DM9_repeat"/>
</dbReference>
<sequence length="157" mass="18163">MLSKVAKPHWAARWELSSIANTHFPNDAFTNKNGEAIGRGWYESSLQLGYVVIDRGLIIGYNGKEIILENYEILCGNDEYFQWIKCHGPYKPMLFIVPLEAGHESDQRELYVARTLHNDHYVYGKAGWHLKQGMSYAIGKREFCAKDYEILTIKQMM</sequence>
<protein>
    <submittedName>
        <fullName evidence="1">Carbohydrate-binding module family 12 protein</fullName>
    </submittedName>
</protein>
<dbReference type="PANTHER" id="PTHR31649">
    <property type="entry name" value="AGAP009604-PA"/>
    <property type="match status" value="1"/>
</dbReference>
<dbReference type="EMBL" id="WTPW01001418">
    <property type="protein sequence ID" value="KAF0436933.1"/>
    <property type="molecule type" value="Genomic_DNA"/>
</dbReference>
<name>A0A8H3X9K0_GIGMA</name>
<evidence type="ECO:0000313" key="1">
    <source>
        <dbReference type="EMBL" id="KAF0436933.1"/>
    </source>
</evidence>
<organism evidence="1 2">
    <name type="scientific">Gigaspora margarita</name>
    <dbReference type="NCBI Taxonomy" id="4874"/>
    <lineage>
        <taxon>Eukaryota</taxon>
        <taxon>Fungi</taxon>
        <taxon>Fungi incertae sedis</taxon>
        <taxon>Mucoromycota</taxon>
        <taxon>Glomeromycotina</taxon>
        <taxon>Glomeromycetes</taxon>
        <taxon>Diversisporales</taxon>
        <taxon>Gigasporaceae</taxon>
        <taxon>Gigaspora</taxon>
    </lineage>
</organism>
<dbReference type="Proteomes" id="UP000439903">
    <property type="component" value="Unassembled WGS sequence"/>
</dbReference>
<dbReference type="OrthoDB" id="2142040at2759"/>
<reference evidence="1 2" key="1">
    <citation type="journal article" date="2019" name="Environ. Microbiol.">
        <title>At the nexus of three kingdoms: the genome of the mycorrhizal fungus Gigaspora margarita provides insights into plant, endobacterial and fungal interactions.</title>
        <authorList>
            <person name="Venice F."/>
            <person name="Ghignone S."/>
            <person name="Salvioli di Fossalunga A."/>
            <person name="Amselem J."/>
            <person name="Novero M."/>
            <person name="Xianan X."/>
            <person name="Sedzielewska Toro K."/>
            <person name="Morin E."/>
            <person name="Lipzen A."/>
            <person name="Grigoriev I.V."/>
            <person name="Henrissat B."/>
            <person name="Martin F.M."/>
            <person name="Bonfante P."/>
        </authorList>
    </citation>
    <scope>NUCLEOTIDE SEQUENCE [LARGE SCALE GENOMIC DNA]</scope>
    <source>
        <strain evidence="1 2">BEG34</strain>
    </source>
</reference>
<keyword evidence="2" id="KW-1185">Reference proteome</keyword>
<dbReference type="Pfam" id="PF11901">
    <property type="entry name" value="DM9"/>
    <property type="match status" value="1"/>
</dbReference>
<gene>
    <name evidence="1" type="ORF">F8M41_004561</name>
</gene>
<comment type="caution">
    <text evidence="1">The sequence shown here is derived from an EMBL/GenBank/DDBJ whole genome shotgun (WGS) entry which is preliminary data.</text>
</comment>